<dbReference type="Pfam" id="PF13490">
    <property type="entry name" value="zf-HC2"/>
    <property type="match status" value="1"/>
</dbReference>
<reference evidence="5 6" key="1">
    <citation type="submission" date="2021-01" db="EMBL/GenBank/DDBJ databases">
        <title>Whole genome shotgun sequence of Actinoplanes couchii NBRC 106145.</title>
        <authorList>
            <person name="Komaki H."/>
            <person name="Tamura T."/>
        </authorList>
    </citation>
    <scope>NUCLEOTIDE SEQUENCE [LARGE SCALE GENOMIC DNA]</scope>
    <source>
        <strain evidence="5 6">NBRC 106145</strain>
    </source>
</reference>
<dbReference type="InterPro" id="IPR027383">
    <property type="entry name" value="Znf_put"/>
</dbReference>
<accession>A0ABQ3XQ31</accession>
<feature type="transmembrane region" description="Helical" evidence="3">
    <location>
        <begin position="102"/>
        <end position="123"/>
    </location>
</feature>
<keyword evidence="3" id="KW-0812">Transmembrane</keyword>
<evidence type="ECO:0000313" key="5">
    <source>
        <dbReference type="EMBL" id="GID60588.1"/>
    </source>
</evidence>
<evidence type="ECO:0000256" key="3">
    <source>
        <dbReference type="SAM" id="Phobius"/>
    </source>
</evidence>
<proteinExistence type="predicted"/>
<evidence type="ECO:0000256" key="1">
    <source>
        <dbReference type="ARBA" id="ARBA00023015"/>
    </source>
</evidence>
<dbReference type="Proteomes" id="UP000612282">
    <property type="component" value="Unassembled WGS sequence"/>
</dbReference>
<dbReference type="Gene3D" id="1.10.10.1320">
    <property type="entry name" value="Anti-sigma factor, zinc-finger domain"/>
    <property type="match status" value="1"/>
</dbReference>
<dbReference type="InterPro" id="IPR041916">
    <property type="entry name" value="Anti_sigma_zinc_sf"/>
</dbReference>
<protein>
    <recommendedName>
        <fullName evidence="4">Putative zinc-finger domain-containing protein</fullName>
    </recommendedName>
</protein>
<sequence length="241" mass="24898">MSDLDEHGALHRLLGGYLLGGLDEADTEKLDEHLHDCADCRAELDLLAPVPEMLQHLPDARHIGGGAALAVGPTARPSPQNIESLLGRMRAEKYKETRVNRVRWLAAASVTLIAAAAIGYGIMTNTGQTPGAPDPGVVALPSAVSAQFQPAPGNGLTGTAAVVPKKWGVEVSLAVTRMSGDGPFLCLVRMKDGSTQQAAAWGDSADGEAKLTGASSAQMSDVAAILITDRDGKVLGTASMA</sequence>
<evidence type="ECO:0000313" key="6">
    <source>
        <dbReference type="Proteomes" id="UP000612282"/>
    </source>
</evidence>
<feature type="domain" description="Putative zinc-finger" evidence="4">
    <location>
        <begin position="11"/>
        <end position="41"/>
    </location>
</feature>
<gene>
    <name evidence="5" type="ORF">Aco03nite_089920</name>
</gene>
<keyword evidence="2" id="KW-0804">Transcription</keyword>
<name>A0ABQ3XQ31_9ACTN</name>
<comment type="caution">
    <text evidence="5">The sequence shown here is derived from an EMBL/GenBank/DDBJ whole genome shotgun (WGS) entry which is preliminary data.</text>
</comment>
<keyword evidence="1" id="KW-0805">Transcription regulation</keyword>
<dbReference type="RefSeq" id="WP_203807735.1">
    <property type="nucleotide sequence ID" value="NZ_BAAAQE010000014.1"/>
</dbReference>
<keyword evidence="3" id="KW-1133">Transmembrane helix</keyword>
<dbReference type="EMBL" id="BOMG01000110">
    <property type="protein sequence ID" value="GID60588.1"/>
    <property type="molecule type" value="Genomic_DNA"/>
</dbReference>
<organism evidence="5 6">
    <name type="scientific">Actinoplanes couchii</name>
    <dbReference type="NCBI Taxonomy" id="403638"/>
    <lineage>
        <taxon>Bacteria</taxon>
        <taxon>Bacillati</taxon>
        <taxon>Actinomycetota</taxon>
        <taxon>Actinomycetes</taxon>
        <taxon>Micromonosporales</taxon>
        <taxon>Micromonosporaceae</taxon>
        <taxon>Actinoplanes</taxon>
    </lineage>
</organism>
<evidence type="ECO:0000259" key="4">
    <source>
        <dbReference type="Pfam" id="PF13490"/>
    </source>
</evidence>
<keyword evidence="6" id="KW-1185">Reference proteome</keyword>
<keyword evidence="3" id="KW-0472">Membrane</keyword>
<evidence type="ECO:0000256" key="2">
    <source>
        <dbReference type="ARBA" id="ARBA00023163"/>
    </source>
</evidence>